<feature type="transmembrane region" description="Helical" evidence="6">
    <location>
        <begin position="205"/>
        <end position="231"/>
    </location>
</feature>
<dbReference type="CDD" id="cd06580">
    <property type="entry name" value="TM_PBP1_transp_TpRbsC_like"/>
    <property type="match status" value="1"/>
</dbReference>
<feature type="transmembrane region" description="Helical" evidence="6">
    <location>
        <begin position="12"/>
        <end position="30"/>
    </location>
</feature>
<name>A0ABV5JAZ8_9RHOB</name>
<keyword evidence="2" id="KW-1003">Cell membrane</keyword>
<accession>A0ABV5JAZ8</accession>
<keyword evidence="8" id="KW-1185">Reference proteome</keyword>
<dbReference type="PANTHER" id="PTHR43370">
    <property type="entry name" value="SUGAR ABC TRANSPORTER INTEGRAL MEMBRANE PROTEIN-RELATED"/>
    <property type="match status" value="1"/>
</dbReference>
<proteinExistence type="predicted"/>
<dbReference type="PANTHER" id="PTHR43370:SF1">
    <property type="entry name" value="GUANOSINE ABC TRANSPORTER PERMEASE PROTEIN NUPQ"/>
    <property type="match status" value="1"/>
</dbReference>
<feature type="transmembrane region" description="Helical" evidence="6">
    <location>
        <begin position="281"/>
        <end position="299"/>
    </location>
</feature>
<keyword evidence="4 6" id="KW-1133">Transmembrane helix</keyword>
<evidence type="ECO:0000256" key="6">
    <source>
        <dbReference type="SAM" id="Phobius"/>
    </source>
</evidence>
<protein>
    <submittedName>
        <fullName evidence="7">ABC transporter permease</fullName>
    </submittedName>
</protein>
<sequence>MDFLTLIQILDSAVRLATPLLLACLAGLFSERGGIFDIGLEGKMLAAAMLSASVAAVTGNVWLGMFAGVGISILLALLHGLASITFRGDQLISGVAINFLAAGLTVVIGQSWFGLGGRTPSLMGEGRFKSLEWPLTETLEGIPIAGPLYSELISGHTFLVYVALLAVPASWFILFRTRFGLRLRAVGENPAAVDTAGISVVRLRYAAVAICGVLCGLAGVYLATGLAAGFVKDMTAGRGFIALAALIFAKWRPWHAMGACMLFGVLEALSNRYQSIEAPTYIIVAILIVMAAGLVWSSRKSLLDLAVLGGVAFLLVTVGTVSLFSSGLFGQTAIPGQFIQALPYILTVVILAGFVGKATPPRAGGEPYVKER</sequence>
<dbReference type="Proteomes" id="UP001589683">
    <property type="component" value="Unassembled WGS sequence"/>
</dbReference>
<evidence type="ECO:0000313" key="8">
    <source>
        <dbReference type="Proteomes" id="UP001589683"/>
    </source>
</evidence>
<comment type="subcellular location">
    <subcellularLocation>
        <location evidence="1">Cell membrane</location>
        <topology evidence="1">Multi-pass membrane protein</topology>
    </subcellularLocation>
</comment>
<evidence type="ECO:0000256" key="4">
    <source>
        <dbReference type="ARBA" id="ARBA00022989"/>
    </source>
</evidence>
<dbReference type="InterPro" id="IPR001851">
    <property type="entry name" value="ABC_transp_permease"/>
</dbReference>
<keyword evidence="5 6" id="KW-0472">Membrane</keyword>
<evidence type="ECO:0000256" key="5">
    <source>
        <dbReference type="ARBA" id="ARBA00023136"/>
    </source>
</evidence>
<gene>
    <name evidence="7" type="ORF">ACFFUT_01780</name>
</gene>
<dbReference type="Pfam" id="PF02653">
    <property type="entry name" value="BPD_transp_2"/>
    <property type="match status" value="1"/>
</dbReference>
<dbReference type="EMBL" id="JBHMEA010000007">
    <property type="protein sequence ID" value="MFB9230514.1"/>
    <property type="molecule type" value="Genomic_DNA"/>
</dbReference>
<keyword evidence="3 6" id="KW-0812">Transmembrane</keyword>
<evidence type="ECO:0000313" key="7">
    <source>
        <dbReference type="EMBL" id="MFB9230514.1"/>
    </source>
</evidence>
<evidence type="ECO:0000256" key="3">
    <source>
        <dbReference type="ARBA" id="ARBA00022692"/>
    </source>
</evidence>
<dbReference type="RefSeq" id="WP_246531574.1">
    <property type="nucleotide sequence ID" value="NZ_JAGFNU010000001.1"/>
</dbReference>
<feature type="transmembrane region" description="Helical" evidence="6">
    <location>
        <begin position="158"/>
        <end position="175"/>
    </location>
</feature>
<comment type="caution">
    <text evidence="7">The sequence shown here is derived from an EMBL/GenBank/DDBJ whole genome shotgun (WGS) entry which is preliminary data.</text>
</comment>
<organism evidence="7 8">
    <name type="scientific">Pseudohalocynthiibacter aestuariivivens</name>
    <dbReference type="NCBI Taxonomy" id="1591409"/>
    <lineage>
        <taxon>Bacteria</taxon>
        <taxon>Pseudomonadati</taxon>
        <taxon>Pseudomonadota</taxon>
        <taxon>Alphaproteobacteria</taxon>
        <taxon>Rhodobacterales</taxon>
        <taxon>Paracoccaceae</taxon>
        <taxon>Pseudohalocynthiibacter</taxon>
    </lineage>
</organism>
<feature type="transmembrane region" description="Helical" evidence="6">
    <location>
        <begin position="341"/>
        <end position="359"/>
    </location>
</feature>
<evidence type="ECO:0000256" key="1">
    <source>
        <dbReference type="ARBA" id="ARBA00004651"/>
    </source>
</evidence>
<feature type="transmembrane region" description="Helical" evidence="6">
    <location>
        <begin position="305"/>
        <end position="329"/>
    </location>
</feature>
<feature type="transmembrane region" description="Helical" evidence="6">
    <location>
        <begin position="65"/>
        <end position="84"/>
    </location>
</feature>
<reference evidence="7 8" key="1">
    <citation type="submission" date="2024-09" db="EMBL/GenBank/DDBJ databases">
        <authorList>
            <person name="Sun Q."/>
            <person name="Mori K."/>
        </authorList>
    </citation>
    <scope>NUCLEOTIDE SEQUENCE [LARGE SCALE GENOMIC DNA]</scope>
    <source>
        <strain evidence="7 8">CECT 8726</strain>
    </source>
</reference>
<evidence type="ECO:0000256" key="2">
    <source>
        <dbReference type="ARBA" id="ARBA00022475"/>
    </source>
</evidence>
<feature type="transmembrane region" description="Helical" evidence="6">
    <location>
        <begin position="91"/>
        <end position="113"/>
    </location>
</feature>